<accession>A0A518J095</accession>
<dbReference type="EMBL" id="CP036318">
    <property type="protein sequence ID" value="QDV58759.1"/>
    <property type="molecule type" value="Genomic_DNA"/>
</dbReference>
<reference evidence="5 6" key="1">
    <citation type="submission" date="2019-02" db="EMBL/GenBank/DDBJ databases">
        <title>Deep-cultivation of Planctomycetes and their phenomic and genomic characterization uncovers novel biology.</title>
        <authorList>
            <person name="Wiegand S."/>
            <person name="Jogler M."/>
            <person name="Boedeker C."/>
            <person name="Pinto D."/>
            <person name="Vollmers J."/>
            <person name="Rivas-Marin E."/>
            <person name="Kohn T."/>
            <person name="Peeters S.H."/>
            <person name="Heuer A."/>
            <person name="Rast P."/>
            <person name="Oberbeckmann S."/>
            <person name="Bunk B."/>
            <person name="Jeske O."/>
            <person name="Meyerdierks A."/>
            <person name="Storesund J.E."/>
            <person name="Kallscheuer N."/>
            <person name="Luecker S."/>
            <person name="Lage O.M."/>
            <person name="Pohl T."/>
            <person name="Merkel B.J."/>
            <person name="Hornburger P."/>
            <person name="Mueller R.-W."/>
            <person name="Bruemmer F."/>
            <person name="Labrenz M."/>
            <person name="Spormann A.M."/>
            <person name="Op den Camp H."/>
            <person name="Overmann J."/>
            <person name="Amann R."/>
            <person name="Jetten M.S.M."/>
            <person name="Mascher T."/>
            <person name="Medema M.H."/>
            <person name="Devos D.P."/>
            <person name="Kaster A.-K."/>
            <person name="Ovreas L."/>
            <person name="Rohde M."/>
            <person name="Galperin M.Y."/>
            <person name="Jogler C."/>
        </authorList>
    </citation>
    <scope>NUCLEOTIDE SEQUENCE [LARGE SCALE GENOMIC DNA]</scope>
    <source>
        <strain evidence="5 6">Mal33</strain>
    </source>
</reference>
<dbReference type="Pfam" id="PF05724">
    <property type="entry name" value="TPMT"/>
    <property type="match status" value="1"/>
</dbReference>
<dbReference type="AlphaFoldDB" id="A0A518J095"/>
<dbReference type="PROSITE" id="PS51585">
    <property type="entry name" value="SAM_MT_TPMT"/>
    <property type="match status" value="1"/>
</dbReference>
<dbReference type="Proteomes" id="UP000316770">
    <property type="component" value="Chromosome"/>
</dbReference>
<sequence length="215" mass="23791" precursor="true">MDANSTSRPACKVCCRDQTRLSSTDWQARYDAGKTGWDRGEPNPMLGRWMASGELQPGKILVPGCGRGHEVIALAEAGFDVTAIDFADAAVQSLSDELKRRDLKANVVQKDVFAYCPSRSFDAVYEQTSLCAIHPSQWATYQQLLACWLRSGGQLFALFMQSGTAGGPPYSCELDTMHKLFAKPTWHWSDSKTRVEHPTGMHEIACVLTRKETNA</sequence>
<keyword evidence="6" id="KW-1185">Reference proteome</keyword>
<evidence type="ECO:0000256" key="2">
    <source>
        <dbReference type="ARBA" id="ARBA00022603"/>
    </source>
</evidence>
<dbReference type="Gene3D" id="3.40.50.150">
    <property type="entry name" value="Vaccinia Virus protein VP39"/>
    <property type="match status" value="1"/>
</dbReference>
<keyword evidence="2" id="KW-0489">Methyltransferase</keyword>
<dbReference type="InterPro" id="IPR029063">
    <property type="entry name" value="SAM-dependent_MTases_sf"/>
</dbReference>
<evidence type="ECO:0000256" key="1">
    <source>
        <dbReference type="ARBA" id="ARBA00022553"/>
    </source>
</evidence>
<keyword evidence="4" id="KW-0949">S-adenosyl-L-methionine</keyword>
<dbReference type="RefSeq" id="WP_145289427.1">
    <property type="nucleotide sequence ID" value="NZ_CP036318.1"/>
</dbReference>
<evidence type="ECO:0000313" key="5">
    <source>
        <dbReference type="EMBL" id="QDV58759.1"/>
    </source>
</evidence>
<proteinExistence type="predicted"/>
<gene>
    <name evidence="5" type="ORF">Mal33_47840</name>
</gene>
<keyword evidence="3" id="KW-0808">Transferase</keyword>
<dbReference type="PANTHER" id="PTHR32183:SF6">
    <property type="entry name" value="CYSTEINE SULFINATE DESULFINASE_CYSTEINE DESULFURASE AND RELATED ENZYMES"/>
    <property type="match status" value="1"/>
</dbReference>
<dbReference type="PANTHER" id="PTHR32183">
    <property type="match status" value="1"/>
</dbReference>
<organism evidence="5 6">
    <name type="scientific">Rosistilla oblonga</name>
    <dbReference type="NCBI Taxonomy" id="2527990"/>
    <lineage>
        <taxon>Bacteria</taxon>
        <taxon>Pseudomonadati</taxon>
        <taxon>Planctomycetota</taxon>
        <taxon>Planctomycetia</taxon>
        <taxon>Pirellulales</taxon>
        <taxon>Pirellulaceae</taxon>
        <taxon>Rosistilla</taxon>
    </lineage>
</organism>
<dbReference type="GO" id="GO:0032259">
    <property type="term" value="P:methylation"/>
    <property type="evidence" value="ECO:0007669"/>
    <property type="project" value="UniProtKB-KW"/>
</dbReference>
<protein>
    <submittedName>
        <fullName evidence="5">Tellurite resistance protein TehB</fullName>
    </submittedName>
</protein>
<evidence type="ECO:0000256" key="4">
    <source>
        <dbReference type="ARBA" id="ARBA00022691"/>
    </source>
</evidence>
<dbReference type="InterPro" id="IPR008854">
    <property type="entry name" value="TPMT"/>
</dbReference>
<evidence type="ECO:0000256" key="3">
    <source>
        <dbReference type="ARBA" id="ARBA00022679"/>
    </source>
</evidence>
<dbReference type="SUPFAM" id="SSF53335">
    <property type="entry name" value="S-adenosyl-L-methionine-dependent methyltransferases"/>
    <property type="match status" value="1"/>
</dbReference>
<evidence type="ECO:0000313" key="6">
    <source>
        <dbReference type="Proteomes" id="UP000316770"/>
    </source>
</evidence>
<name>A0A518J095_9BACT</name>
<keyword evidence="1" id="KW-0597">Phosphoprotein</keyword>
<dbReference type="GO" id="GO:0008757">
    <property type="term" value="F:S-adenosylmethionine-dependent methyltransferase activity"/>
    <property type="evidence" value="ECO:0007669"/>
    <property type="project" value="InterPro"/>
</dbReference>
<dbReference type="CDD" id="cd02440">
    <property type="entry name" value="AdoMet_MTases"/>
    <property type="match status" value="1"/>
</dbReference>